<evidence type="ECO:0000256" key="4">
    <source>
        <dbReference type="SAM" id="SignalP"/>
    </source>
</evidence>
<keyword evidence="6" id="KW-1185">Reference proteome</keyword>
<dbReference type="PANTHER" id="PTHR33630">
    <property type="entry name" value="CUTINASE RV1984C-RELATED-RELATED"/>
    <property type="match status" value="1"/>
</dbReference>
<dbReference type="SUPFAM" id="SSF53474">
    <property type="entry name" value="alpha/beta-Hydrolases"/>
    <property type="match status" value="1"/>
</dbReference>
<sequence>MSPFLTSALLLVSTLTSTTAQSPSIPPPIQTQAYGNLTGISNVSTPACPSLGACHILVARGSLEPPGYGSIGAIKDRILARVPGSTAEAVDYPAVIKPSYVDSETDGVVAMKGLIGGFIANCDAKIPLVLMGFSQGAQVVSDSLVEQRGVRFPDNSSVDTVHPGSTLVRVAAAVMMGDPSSNLNGSTFHVGNATTHGLYPRTNNANFYATGLAERVKSYCDARDPFCASGKELGVHLGTIARYETQAVEFVVGMVKGFNRRSGNVNGSNGGGNSSTATPEPYTGLGRRRWEVMLL</sequence>
<name>A0A6A6BYF7_ZASCE</name>
<dbReference type="AlphaFoldDB" id="A0A6A6BYF7"/>
<reference evidence="5" key="1">
    <citation type="journal article" date="2020" name="Stud. Mycol.">
        <title>101 Dothideomycetes genomes: a test case for predicting lifestyles and emergence of pathogens.</title>
        <authorList>
            <person name="Haridas S."/>
            <person name="Albert R."/>
            <person name="Binder M."/>
            <person name="Bloem J."/>
            <person name="Labutti K."/>
            <person name="Salamov A."/>
            <person name="Andreopoulos B."/>
            <person name="Baker S."/>
            <person name="Barry K."/>
            <person name="Bills G."/>
            <person name="Bluhm B."/>
            <person name="Cannon C."/>
            <person name="Castanera R."/>
            <person name="Culley D."/>
            <person name="Daum C."/>
            <person name="Ezra D."/>
            <person name="Gonzalez J."/>
            <person name="Henrissat B."/>
            <person name="Kuo A."/>
            <person name="Liang C."/>
            <person name="Lipzen A."/>
            <person name="Lutzoni F."/>
            <person name="Magnuson J."/>
            <person name="Mondo S."/>
            <person name="Nolan M."/>
            <person name="Ohm R."/>
            <person name="Pangilinan J."/>
            <person name="Park H.-J."/>
            <person name="Ramirez L."/>
            <person name="Alfaro M."/>
            <person name="Sun H."/>
            <person name="Tritt A."/>
            <person name="Yoshinaga Y."/>
            <person name="Zwiers L.-H."/>
            <person name="Turgeon B."/>
            <person name="Goodwin S."/>
            <person name="Spatafora J."/>
            <person name="Crous P."/>
            <person name="Grigoriev I."/>
        </authorList>
    </citation>
    <scope>NUCLEOTIDE SEQUENCE</scope>
    <source>
        <strain evidence="5">ATCC 36951</strain>
    </source>
</reference>
<keyword evidence="1" id="KW-0378">Hydrolase</keyword>
<dbReference type="OrthoDB" id="2586582at2759"/>
<protein>
    <submittedName>
        <fullName evidence="5">Carbohydrate esterase family 5 protein</fullName>
    </submittedName>
</protein>
<accession>A0A6A6BYF7</accession>
<evidence type="ECO:0000256" key="3">
    <source>
        <dbReference type="SAM" id="MobiDB-lite"/>
    </source>
</evidence>
<dbReference type="RefSeq" id="XP_033660634.1">
    <property type="nucleotide sequence ID" value="XM_033814506.1"/>
</dbReference>
<organism evidence="5 6">
    <name type="scientific">Zasmidium cellare ATCC 36951</name>
    <dbReference type="NCBI Taxonomy" id="1080233"/>
    <lineage>
        <taxon>Eukaryota</taxon>
        <taxon>Fungi</taxon>
        <taxon>Dikarya</taxon>
        <taxon>Ascomycota</taxon>
        <taxon>Pezizomycotina</taxon>
        <taxon>Dothideomycetes</taxon>
        <taxon>Dothideomycetidae</taxon>
        <taxon>Mycosphaerellales</taxon>
        <taxon>Mycosphaerellaceae</taxon>
        <taxon>Zasmidium</taxon>
    </lineage>
</organism>
<dbReference type="InterPro" id="IPR000675">
    <property type="entry name" value="Cutinase/axe"/>
</dbReference>
<feature type="chain" id="PRO_5025527529" evidence="4">
    <location>
        <begin position="21"/>
        <end position="295"/>
    </location>
</feature>
<feature type="region of interest" description="Disordered" evidence="3">
    <location>
        <begin position="263"/>
        <end position="283"/>
    </location>
</feature>
<dbReference type="Pfam" id="PF01083">
    <property type="entry name" value="Cutinase"/>
    <property type="match status" value="1"/>
</dbReference>
<dbReference type="InterPro" id="IPR029058">
    <property type="entry name" value="AB_hydrolase_fold"/>
</dbReference>
<dbReference type="Proteomes" id="UP000799537">
    <property type="component" value="Unassembled WGS sequence"/>
</dbReference>
<feature type="signal peptide" evidence="4">
    <location>
        <begin position="1"/>
        <end position="20"/>
    </location>
</feature>
<dbReference type="GO" id="GO:0052689">
    <property type="term" value="F:carboxylic ester hydrolase activity"/>
    <property type="evidence" value="ECO:0007669"/>
    <property type="project" value="UniProtKB-ARBA"/>
</dbReference>
<evidence type="ECO:0000313" key="5">
    <source>
        <dbReference type="EMBL" id="KAF2159745.1"/>
    </source>
</evidence>
<evidence type="ECO:0000313" key="6">
    <source>
        <dbReference type="Proteomes" id="UP000799537"/>
    </source>
</evidence>
<keyword evidence="2" id="KW-1015">Disulfide bond</keyword>
<keyword evidence="4" id="KW-0732">Signal</keyword>
<dbReference type="PANTHER" id="PTHR33630:SF9">
    <property type="entry name" value="CUTINASE 4"/>
    <property type="match status" value="1"/>
</dbReference>
<evidence type="ECO:0000256" key="2">
    <source>
        <dbReference type="ARBA" id="ARBA00023157"/>
    </source>
</evidence>
<dbReference type="GeneID" id="54567778"/>
<dbReference type="EMBL" id="ML993633">
    <property type="protein sequence ID" value="KAF2159745.1"/>
    <property type="molecule type" value="Genomic_DNA"/>
</dbReference>
<proteinExistence type="predicted"/>
<evidence type="ECO:0000256" key="1">
    <source>
        <dbReference type="ARBA" id="ARBA00022801"/>
    </source>
</evidence>
<dbReference type="Gene3D" id="3.40.50.1820">
    <property type="entry name" value="alpha/beta hydrolase"/>
    <property type="match status" value="1"/>
</dbReference>
<dbReference type="SMART" id="SM01110">
    <property type="entry name" value="Cutinase"/>
    <property type="match status" value="1"/>
</dbReference>
<gene>
    <name evidence="5" type="ORF">M409DRAFT_60521</name>
</gene>